<dbReference type="Proteomes" id="UP000694251">
    <property type="component" value="Chromosome 9"/>
</dbReference>
<dbReference type="PANTHER" id="PTHR37195">
    <property type="entry name" value="OS01G0332900 PROTEIN"/>
    <property type="match status" value="1"/>
</dbReference>
<feature type="compositionally biased region" description="Acidic residues" evidence="1">
    <location>
        <begin position="61"/>
        <end position="74"/>
    </location>
</feature>
<dbReference type="AlphaFoldDB" id="A0A8T2AGW9"/>
<organism evidence="2 3">
    <name type="scientific">Arabidopsis suecica</name>
    <name type="common">Swedish thale-cress</name>
    <name type="synonym">Cardaminopsis suecica</name>
    <dbReference type="NCBI Taxonomy" id="45249"/>
    <lineage>
        <taxon>Eukaryota</taxon>
        <taxon>Viridiplantae</taxon>
        <taxon>Streptophyta</taxon>
        <taxon>Embryophyta</taxon>
        <taxon>Tracheophyta</taxon>
        <taxon>Spermatophyta</taxon>
        <taxon>Magnoliopsida</taxon>
        <taxon>eudicotyledons</taxon>
        <taxon>Gunneridae</taxon>
        <taxon>Pentapetalae</taxon>
        <taxon>rosids</taxon>
        <taxon>malvids</taxon>
        <taxon>Brassicales</taxon>
        <taxon>Brassicaceae</taxon>
        <taxon>Camelineae</taxon>
        <taxon>Arabidopsis</taxon>
    </lineage>
</organism>
<dbReference type="OrthoDB" id="1112207at2759"/>
<feature type="compositionally biased region" description="Acidic residues" evidence="1">
    <location>
        <begin position="26"/>
        <end position="49"/>
    </location>
</feature>
<evidence type="ECO:0000313" key="2">
    <source>
        <dbReference type="EMBL" id="KAG7572740.1"/>
    </source>
</evidence>
<comment type="caution">
    <text evidence="2">The sequence shown here is derived from an EMBL/GenBank/DDBJ whole genome shotgun (WGS) entry which is preliminary data.</text>
</comment>
<protein>
    <submittedName>
        <fullName evidence="2">Uncharacterized protein</fullName>
    </submittedName>
</protein>
<sequence>MEPKDTSLQPLFPSLFVRLYIHNEGEQDDDDGSDGDDDDEEEEDEDEDVQVMQSLGGLNVQDDEDEDEEGDEDGNGGSWEKYLVRPVGRAEDEEDASDFEPKENGVEEEIDG</sequence>
<evidence type="ECO:0000313" key="3">
    <source>
        <dbReference type="Proteomes" id="UP000694251"/>
    </source>
</evidence>
<evidence type="ECO:0000256" key="1">
    <source>
        <dbReference type="SAM" id="MobiDB-lite"/>
    </source>
</evidence>
<dbReference type="EMBL" id="JAEFBJ010000009">
    <property type="protein sequence ID" value="KAG7572740.1"/>
    <property type="molecule type" value="Genomic_DNA"/>
</dbReference>
<name>A0A8T2AGW9_ARASU</name>
<proteinExistence type="predicted"/>
<reference evidence="2 3" key="1">
    <citation type="submission" date="2020-12" db="EMBL/GenBank/DDBJ databases">
        <title>Concerted genomic and epigenomic changes stabilize Arabidopsis allopolyploids.</title>
        <authorList>
            <person name="Chen Z."/>
        </authorList>
    </citation>
    <scope>NUCLEOTIDE SEQUENCE [LARGE SCALE GENOMIC DNA]</scope>
    <source>
        <strain evidence="2">As9502</strain>
        <tissue evidence="2">Leaf</tissue>
    </source>
</reference>
<dbReference type="PANTHER" id="PTHR37195:SF2">
    <property type="entry name" value="NUCLEOLIN-LIKE"/>
    <property type="match status" value="1"/>
</dbReference>
<accession>A0A8T2AGW9</accession>
<feature type="region of interest" description="Disordered" evidence="1">
    <location>
        <begin position="19"/>
        <end position="112"/>
    </location>
</feature>
<keyword evidence="3" id="KW-1185">Reference proteome</keyword>
<gene>
    <name evidence="2" type="ORF">ISN44_As09g010970</name>
</gene>